<gene>
    <name evidence="3" type="ORF">Acor_21820</name>
</gene>
<dbReference type="PANTHER" id="PTHR43214:SF43">
    <property type="entry name" value="TWO-COMPONENT RESPONSE REGULATOR"/>
    <property type="match status" value="1"/>
</dbReference>
<evidence type="ECO:0000313" key="4">
    <source>
        <dbReference type="Proteomes" id="UP000334990"/>
    </source>
</evidence>
<dbReference type="InterPro" id="IPR000792">
    <property type="entry name" value="Tscrpt_reg_LuxR_C"/>
</dbReference>
<dbReference type="Pfam" id="PF00196">
    <property type="entry name" value="GerE"/>
    <property type="match status" value="1"/>
</dbReference>
<dbReference type="EMBL" id="BLAD01000043">
    <property type="protein sequence ID" value="GES00119.1"/>
    <property type="molecule type" value="Genomic_DNA"/>
</dbReference>
<sequence>MIRWPFAGRDEEHAAVTAALRPGGGLLLLGPHGVGKTALADRADGVRLRGTGRGVPLGAFAHLLPVDPPHANLLAWAADRLGPRLTLVADDAHRLDDTSAALLHHLVTRAGAAVVVVARTEAEVPEPLRALGLARLELTPLRQEHAARLLTAALGDRVDGATVRRFWRAAGGDLRFLRELVTAAEAAGALARLDGVWCSRGRLPLSPYLRELVETEIGDLDDDERDVLELVAVHESIDADRLLASGRPGAVHRLERRGLIATQPRAGSLLVRLAHPMYQAVVREWVGPLRARHHVYRISPAGTGSTTDREQQVGQLASWGLTNREIADWLGVSHRTVGNHLHRLYAKVGVNDRTHLAEVLTFPR</sequence>
<keyword evidence="4" id="KW-1185">Reference proteome</keyword>
<evidence type="ECO:0000256" key="1">
    <source>
        <dbReference type="ARBA" id="ARBA00023125"/>
    </source>
</evidence>
<dbReference type="CDD" id="cd06170">
    <property type="entry name" value="LuxR_C_like"/>
    <property type="match status" value="1"/>
</dbReference>
<dbReference type="PROSITE" id="PS50043">
    <property type="entry name" value="HTH_LUXR_2"/>
    <property type="match status" value="1"/>
</dbReference>
<dbReference type="Gene3D" id="1.10.10.10">
    <property type="entry name" value="Winged helix-like DNA-binding domain superfamily/Winged helix DNA-binding domain"/>
    <property type="match status" value="1"/>
</dbReference>
<keyword evidence="1" id="KW-0238">DNA-binding</keyword>
<dbReference type="InterPro" id="IPR039420">
    <property type="entry name" value="WalR-like"/>
</dbReference>
<accession>A0A5M3VV98</accession>
<dbReference type="PRINTS" id="PR00038">
    <property type="entry name" value="HTHLUXR"/>
</dbReference>
<protein>
    <recommendedName>
        <fullName evidence="2">HTH luxR-type domain-containing protein</fullName>
    </recommendedName>
</protein>
<evidence type="ECO:0000259" key="2">
    <source>
        <dbReference type="PROSITE" id="PS50043"/>
    </source>
</evidence>
<dbReference type="SUPFAM" id="SSF52540">
    <property type="entry name" value="P-loop containing nucleoside triphosphate hydrolases"/>
    <property type="match status" value="1"/>
</dbReference>
<proteinExistence type="predicted"/>
<comment type="caution">
    <text evidence="3">The sequence shown here is derived from an EMBL/GenBank/DDBJ whole genome shotgun (WGS) entry which is preliminary data.</text>
</comment>
<reference evidence="3 4" key="1">
    <citation type="submission" date="2019-10" db="EMBL/GenBank/DDBJ databases">
        <title>Whole genome shotgun sequence of Acrocarpospora corrugata NBRC 13972.</title>
        <authorList>
            <person name="Ichikawa N."/>
            <person name="Kimura A."/>
            <person name="Kitahashi Y."/>
            <person name="Komaki H."/>
            <person name="Oguchi A."/>
        </authorList>
    </citation>
    <scope>NUCLEOTIDE SEQUENCE [LARGE SCALE GENOMIC DNA]</scope>
    <source>
        <strain evidence="3 4">NBRC 13972</strain>
    </source>
</reference>
<feature type="domain" description="HTH luxR-type" evidence="2">
    <location>
        <begin position="299"/>
        <end position="364"/>
    </location>
</feature>
<dbReference type="GO" id="GO:0003677">
    <property type="term" value="F:DNA binding"/>
    <property type="evidence" value="ECO:0007669"/>
    <property type="project" value="UniProtKB-KW"/>
</dbReference>
<dbReference type="Proteomes" id="UP000334990">
    <property type="component" value="Unassembled WGS sequence"/>
</dbReference>
<dbReference type="SUPFAM" id="SSF46894">
    <property type="entry name" value="C-terminal effector domain of the bipartite response regulators"/>
    <property type="match status" value="1"/>
</dbReference>
<dbReference type="InterPro" id="IPR027417">
    <property type="entry name" value="P-loop_NTPase"/>
</dbReference>
<dbReference type="PANTHER" id="PTHR43214">
    <property type="entry name" value="TWO-COMPONENT RESPONSE REGULATOR"/>
    <property type="match status" value="1"/>
</dbReference>
<dbReference type="PROSITE" id="PS00622">
    <property type="entry name" value="HTH_LUXR_1"/>
    <property type="match status" value="1"/>
</dbReference>
<dbReference type="InterPro" id="IPR036388">
    <property type="entry name" value="WH-like_DNA-bd_sf"/>
</dbReference>
<dbReference type="OrthoDB" id="483at2"/>
<dbReference type="AlphaFoldDB" id="A0A5M3VV98"/>
<evidence type="ECO:0000313" key="3">
    <source>
        <dbReference type="EMBL" id="GES00119.1"/>
    </source>
</evidence>
<name>A0A5M3VV98_9ACTN</name>
<organism evidence="3 4">
    <name type="scientific">Acrocarpospora corrugata</name>
    <dbReference type="NCBI Taxonomy" id="35763"/>
    <lineage>
        <taxon>Bacteria</taxon>
        <taxon>Bacillati</taxon>
        <taxon>Actinomycetota</taxon>
        <taxon>Actinomycetes</taxon>
        <taxon>Streptosporangiales</taxon>
        <taxon>Streptosporangiaceae</taxon>
        <taxon>Acrocarpospora</taxon>
    </lineage>
</organism>
<dbReference type="SMART" id="SM00421">
    <property type="entry name" value="HTH_LUXR"/>
    <property type="match status" value="1"/>
</dbReference>
<dbReference type="RefSeq" id="WP_155336480.1">
    <property type="nucleotide sequence ID" value="NZ_BAAABN010000030.1"/>
</dbReference>
<dbReference type="InterPro" id="IPR016032">
    <property type="entry name" value="Sig_transdc_resp-reg_C-effctor"/>
</dbReference>
<dbReference type="GO" id="GO:0006355">
    <property type="term" value="P:regulation of DNA-templated transcription"/>
    <property type="evidence" value="ECO:0007669"/>
    <property type="project" value="InterPro"/>
</dbReference>